<dbReference type="InterPro" id="IPR027417">
    <property type="entry name" value="P-loop_NTPase"/>
</dbReference>
<dbReference type="CDD" id="cd06223">
    <property type="entry name" value="PRTases_typeI"/>
    <property type="match status" value="1"/>
</dbReference>
<dbReference type="SUPFAM" id="SSF53271">
    <property type="entry name" value="PRTase-like"/>
    <property type="match status" value="1"/>
</dbReference>
<feature type="domain" description="Phosphoribosyltransferase" evidence="1">
    <location>
        <begin position="492"/>
        <end position="688"/>
    </location>
</feature>
<accession>A0A9W4KFD0</accession>
<sequence>MEPYEITCCDNRPHPRDPLSTEVEPTNCTKPVIIGLYGLPGSGKTFRLDKLKTELSNDDFAFYDGSAVIAAVTPGGLQEFQNLTEEAKNDCRERAIAKVKQECCTTGKSAIVAGHYMFWPEQDENGQTVCTPRDLATYSHILYLDVPAELVAEFRLNDGKRSRPKVSISHLAKWQVLEKTALRRLCRHHDILFTLVSRPLASVSKLGSLIRDFRTHSIPHNKNLAEQKMLEILTANSDGVETVIVLDADKTLAQEDSGVLFWEHVRTGPGAGEDSDPLKALFSSSLGYSYTAFRQATLLYEEAFGDAEFEACCQTVASMIHMHRDIVNLLHLVRGTTHVRAVVVTCGIRSVWEKVLEREGLSATVKVIGGGRLRDGLVVTPSVKAELVKYLQTVRHLYVLAFGDSPLDLEMLKAADEAIVVTGEETTRSNSMEKKLAEAVRENGFHPRQVVLPDYATPRLGTRRLPLIRLTDQHFIASVLARYQSLHVLHATDRPAAKLLMTPMRDASVSGSALREVHRRVGCYLGTEFCTQIIGLESYHITHVQGHQADGYRLSNEKATLIVPLMRGGEPMAFGVNDAFPLAMFHHAKVPSDLQHDHLNDMATIILVDSVVNTGKSVLQFVQHIRSIHATIRIVVVAGVIHSQTVSAGRIARALGLFEGLSFTALRLSDNQFTGRGTTDTGNRLFNTVHMA</sequence>
<comment type="caution">
    <text evidence="2">The sequence shown here is derived from an EMBL/GenBank/DDBJ whole genome shotgun (WGS) entry which is preliminary data.</text>
</comment>
<dbReference type="OrthoDB" id="5416609at2759"/>
<dbReference type="InterPro" id="IPR036412">
    <property type="entry name" value="HAD-like_sf"/>
</dbReference>
<proteinExistence type="predicted"/>
<dbReference type="PANTHER" id="PTHR43344:SF20">
    <property type="entry name" value="URACIL PHOSPHORIBOSYLTRANSFERASE"/>
    <property type="match status" value="1"/>
</dbReference>
<dbReference type="Proteomes" id="UP001154252">
    <property type="component" value="Unassembled WGS sequence"/>
</dbReference>
<protein>
    <recommendedName>
        <fullName evidence="1">Phosphoribosyltransferase domain-containing protein</fullName>
    </recommendedName>
</protein>
<dbReference type="InterPro" id="IPR000836">
    <property type="entry name" value="PRTase_dom"/>
</dbReference>
<keyword evidence="3" id="KW-1185">Reference proteome</keyword>
<dbReference type="Gene3D" id="3.40.50.300">
    <property type="entry name" value="P-loop containing nucleotide triphosphate hydrolases"/>
    <property type="match status" value="1"/>
</dbReference>
<dbReference type="AlphaFoldDB" id="A0A9W4KFD0"/>
<dbReference type="PANTHER" id="PTHR43344">
    <property type="entry name" value="PHOSPHOSERINE PHOSPHATASE"/>
    <property type="match status" value="1"/>
</dbReference>
<dbReference type="InterPro" id="IPR023214">
    <property type="entry name" value="HAD_sf"/>
</dbReference>
<dbReference type="Pfam" id="PF13207">
    <property type="entry name" value="AAA_17"/>
    <property type="match status" value="1"/>
</dbReference>
<evidence type="ECO:0000313" key="3">
    <source>
        <dbReference type="Proteomes" id="UP001154252"/>
    </source>
</evidence>
<dbReference type="Pfam" id="PF12710">
    <property type="entry name" value="HAD"/>
    <property type="match status" value="1"/>
</dbReference>
<dbReference type="GO" id="GO:0000287">
    <property type="term" value="F:magnesium ion binding"/>
    <property type="evidence" value="ECO:0007669"/>
    <property type="project" value="TreeGrafter"/>
</dbReference>
<dbReference type="InterPro" id="IPR029057">
    <property type="entry name" value="PRTase-like"/>
</dbReference>
<dbReference type="GO" id="GO:0006564">
    <property type="term" value="P:L-serine biosynthetic process"/>
    <property type="evidence" value="ECO:0007669"/>
    <property type="project" value="TreeGrafter"/>
</dbReference>
<dbReference type="SUPFAM" id="SSF52540">
    <property type="entry name" value="P-loop containing nucleoside triphosphate hydrolases"/>
    <property type="match status" value="1"/>
</dbReference>
<evidence type="ECO:0000313" key="2">
    <source>
        <dbReference type="EMBL" id="CAG8902662.1"/>
    </source>
</evidence>
<evidence type="ECO:0000259" key="1">
    <source>
        <dbReference type="Pfam" id="PF14681"/>
    </source>
</evidence>
<dbReference type="Gene3D" id="3.40.50.2020">
    <property type="match status" value="1"/>
</dbReference>
<dbReference type="Gene3D" id="3.40.50.1000">
    <property type="entry name" value="HAD superfamily/HAD-like"/>
    <property type="match status" value="1"/>
</dbReference>
<dbReference type="EMBL" id="CAJVRC010000876">
    <property type="protein sequence ID" value="CAG8902662.1"/>
    <property type="molecule type" value="Genomic_DNA"/>
</dbReference>
<reference evidence="2" key="1">
    <citation type="submission" date="2021-07" db="EMBL/GenBank/DDBJ databases">
        <authorList>
            <person name="Branca A.L. A."/>
        </authorList>
    </citation>
    <scope>NUCLEOTIDE SEQUENCE</scope>
</reference>
<dbReference type="GO" id="GO:0036424">
    <property type="term" value="F:L-phosphoserine phosphatase activity"/>
    <property type="evidence" value="ECO:0007669"/>
    <property type="project" value="TreeGrafter"/>
</dbReference>
<name>A0A9W4KFD0_9EURO</name>
<dbReference type="GO" id="GO:0005737">
    <property type="term" value="C:cytoplasm"/>
    <property type="evidence" value="ECO:0007669"/>
    <property type="project" value="TreeGrafter"/>
</dbReference>
<gene>
    <name evidence="2" type="ORF">PEGY_LOCUS6862</name>
</gene>
<dbReference type="InterPro" id="IPR050582">
    <property type="entry name" value="HAD-like_SerB"/>
</dbReference>
<organism evidence="2 3">
    <name type="scientific">Penicillium egyptiacum</name>
    <dbReference type="NCBI Taxonomy" id="1303716"/>
    <lineage>
        <taxon>Eukaryota</taxon>
        <taxon>Fungi</taxon>
        <taxon>Dikarya</taxon>
        <taxon>Ascomycota</taxon>
        <taxon>Pezizomycotina</taxon>
        <taxon>Eurotiomycetes</taxon>
        <taxon>Eurotiomycetidae</taxon>
        <taxon>Eurotiales</taxon>
        <taxon>Aspergillaceae</taxon>
        <taxon>Penicillium</taxon>
    </lineage>
</organism>
<dbReference type="SUPFAM" id="SSF56784">
    <property type="entry name" value="HAD-like"/>
    <property type="match status" value="1"/>
</dbReference>
<dbReference type="Pfam" id="PF14681">
    <property type="entry name" value="UPRTase"/>
    <property type="match status" value="1"/>
</dbReference>